<proteinExistence type="inferred from homology"/>
<organism evidence="12 13">
    <name type="scientific">Lactuca saligna</name>
    <name type="common">Willowleaf lettuce</name>
    <dbReference type="NCBI Taxonomy" id="75948"/>
    <lineage>
        <taxon>Eukaryota</taxon>
        <taxon>Viridiplantae</taxon>
        <taxon>Streptophyta</taxon>
        <taxon>Embryophyta</taxon>
        <taxon>Tracheophyta</taxon>
        <taxon>Spermatophyta</taxon>
        <taxon>Magnoliopsida</taxon>
        <taxon>eudicotyledons</taxon>
        <taxon>Gunneridae</taxon>
        <taxon>Pentapetalae</taxon>
        <taxon>asterids</taxon>
        <taxon>campanulids</taxon>
        <taxon>Asterales</taxon>
        <taxon>Asteraceae</taxon>
        <taxon>Cichorioideae</taxon>
        <taxon>Cichorieae</taxon>
        <taxon>Lactucinae</taxon>
        <taxon>Lactuca</taxon>
    </lineage>
</organism>
<dbReference type="GO" id="GO:0016757">
    <property type="term" value="F:glycosyltransferase activity"/>
    <property type="evidence" value="ECO:0007669"/>
    <property type="project" value="UniProtKB-KW"/>
</dbReference>
<keyword evidence="2" id="KW-0328">Glycosyltransferase</keyword>
<evidence type="ECO:0000256" key="6">
    <source>
        <dbReference type="ARBA" id="ARBA00022989"/>
    </source>
</evidence>
<evidence type="ECO:0000313" key="12">
    <source>
        <dbReference type="EMBL" id="CAI9281845.1"/>
    </source>
</evidence>
<gene>
    <name evidence="12" type="ORF">LSALG_LOCUS21516</name>
</gene>
<protein>
    <recommendedName>
        <fullName evidence="11">Hexosyltransferase</fullName>
        <ecNumber evidence="11">2.4.1.-</ecNumber>
    </recommendedName>
</protein>
<dbReference type="Proteomes" id="UP001177003">
    <property type="component" value="Chromosome 4"/>
</dbReference>
<evidence type="ECO:0000256" key="8">
    <source>
        <dbReference type="ARBA" id="ARBA00023211"/>
    </source>
</evidence>
<evidence type="ECO:0000313" key="13">
    <source>
        <dbReference type="Proteomes" id="UP001177003"/>
    </source>
</evidence>
<dbReference type="InterPro" id="IPR050587">
    <property type="entry name" value="GNT1/Glycosyltrans_8"/>
</dbReference>
<comment type="subcellular location">
    <subcellularLocation>
        <location evidence="1">Golgi apparatus membrane</location>
        <topology evidence="1">Single-pass type II membrane protein</topology>
    </subcellularLocation>
</comment>
<comment type="similarity">
    <text evidence="10">Belongs to the glycosyltransferase 8 family. Glycogenin subfamily.</text>
</comment>
<evidence type="ECO:0000256" key="10">
    <source>
        <dbReference type="ARBA" id="ARBA00038162"/>
    </source>
</evidence>
<keyword evidence="7" id="KW-0472">Membrane</keyword>
<dbReference type="FunFam" id="3.90.550.10:FF:000018">
    <property type="entry name" value="Hexosyltransferase"/>
    <property type="match status" value="1"/>
</dbReference>
<dbReference type="InterPro" id="IPR002495">
    <property type="entry name" value="Glyco_trans_8"/>
</dbReference>
<sequence length="569" mass="67105">MMLIKFPKSLMIRIYLVLSSFFLIISAAFLLLSPSALDSSVINPCTSHKCLHMVETSYHTKAMQDDVKSSIQSYQHAQKSKTPNFLINDMEKGMRIGMLNMDREDFSQWSVFGELIPISFKKVSNNLKWEDLFPRYLNEEEEKEIQSRPKMPMQDFNKFEYMDMVVVKIPCKHPKERWQRDVFRLQLHLVAAELVVKRGRGRTKVVVESKCKPMMEVFRCDDLVKEEGEWWYYKPDVNTLKHKISLPFGTCDMDLPLSEKGIINQVHELNPESKLTKREAYATVLHSSEAYVCGAITLAQSLLKTRTNRHLILLIDTSISISKRRALAAAGWIIRIIERISNPRSRNDTYNRYNYTKLRLWQLTDYHKIIFIDCDMIVLRNLDHLFSFPQMSAASNSESRFNSGIMVIEPSNCTFMHFMRSINEITSYNGGDQGFLNEIFVYWHRFPKKVNFFKQFVLNSNEEETVNNELFAADPPKLYTIHYFGRKPWLCYRDYDCNWDVPYFRMYASDVANRRWWNVHDAMDDSLQKECELTDWRKEELKRDREAAKRAGFADNHWLINITDPRSFD</sequence>
<keyword evidence="9" id="KW-0961">Cell wall biogenesis/degradation</keyword>
<keyword evidence="13" id="KW-1185">Reference proteome</keyword>
<evidence type="ECO:0000256" key="4">
    <source>
        <dbReference type="ARBA" id="ARBA00022692"/>
    </source>
</evidence>
<dbReference type="Gene3D" id="3.90.550.10">
    <property type="entry name" value="Spore Coat Polysaccharide Biosynthesis Protein SpsA, Chain A"/>
    <property type="match status" value="1"/>
</dbReference>
<evidence type="ECO:0000256" key="3">
    <source>
        <dbReference type="ARBA" id="ARBA00022679"/>
    </source>
</evidence>
<keyword evidence="4" id="KW-0812">Transmembrane</keyword>
<dbReference type="EC" id="2.4.1.-" evidence="11"/>
<keyword evidence="3" id="KW-0808">Transferase</keyword>
<dbReference type="InterPro" id="IPR029044">
    <property type="entry name" value="Nucleotide-diphossugar_trans"/>
</dbReference>
<dbReference type="GO" id="GO:0071555">
    <property type="term" value="P:cell wall organization"/>
    <property type="evidence" value="ECO:0007669"/>
    <property type="project" value="UniProtKB-KW"/>
</dbReference>
<dbReference type="GO" id="GO:0000139">
    <property type="term" value="C:Golgi membrane"/>
    <property type="evidence" value="ECO:0007669"/>
    <property type="project" value="UniProtKB-SubCell"/>
</dbReference>
<evidence type="ECO:0000256" key="9">
    <source>
        <dbReference type="ARBA" id="ARBA00023316"/>
    </source>
</evidence>
<evidence type="ECO:0000256" key="7">
    <source>
        <dbReference type="ARBA" id="ARBA00023136"/>
    </source>
</evidence>
<dbReference type="AlphaFoldDB" id="A0AA36E517"/>
<name>A0AA36E517_LACSI</name>
<dbReference type="Pfam" id="PF01501">
    <property type="entry name" value="Glyco_transf_8"/>
    <property type="match status" value="1"/>
</dbReference>
<dbReference type="PANTHER" id="PTHR11183">
    <property type="entry name" value="GLYCOGENIN SUBFAMILY MEMBER"/>
    <property type="match status" value="1"/>
</dbReference>
<dbReference type="CDD" id="cd02537">
    <property type="entry name" value="GT8_Glycogenin"/>
    <property type="match status" value="1"/>
</dbReference>
<reference evidence="12" key="1">
    <citation type="submission" date="2023-04" db="EMBL/GenBank/DDBJ databases">
        <authorList>
            <person name="Vijverberg K."/>
            <person name="Xiong W."/>
            <person name="Schranz E."/>
        </authorList>
    </citation>
    <scope>NUCLEOTIDE SEQUENCE</scope>
</reference>
<accession>A0AA36E517</accession>
<dbReference type="EMBL" id="OX465080">
    <property type="protein sequence ID" value="CAI9281845.1"/>
    <property type="molecule type" value="Genomic_DNA"/>
</dbReference>
<dbReference type="SUPFAM" id="SSF53448">
    <property type="entry name" value="Nucleotide-diphospho-sugar transferases"/>
    <property type="match status" value="1"/>
</dbReference>
<evidence type="ECO:0000256" key="1">
    <source>
        <dbReference type="ARBA" id="ARBA00004323"/>
    </source>
</evidence>
<keyword evidence="5" id="KW-0479">Metal-binding</keyword>
<evidence type="ECO:0000256" key="11">
    <source>
        <dbReference type="RuleBase" id="RU362027"/>
    </source>
</evidence>
<keyword evidence="8" id="KW-0464">Manganese</keyword>
<evidence type="ECO:0000256" key="5">
    <source>
        <dbReference type="ARBA" id="ARBA00022723"/>
    </source>
</evidence>
<keyword evidence="6" id="KW-1133">Transmembrane helix</keyword>
<dbReference type="GO" id="GO:0046872">
    <property type="term" value="F:metal ion binding"/>
    <property type="evidence" value="ECO:0007669"/>
    <property type="project" value="UniProtKB-KW"/>
</dbReference>
<evidence type="ECO:0000256" key="2">
    <source>
        <dbReference type="ARBA" id="ARBA00022676"/>
    </source>
</evidence>